<dbReference type="InterPro" id="IPR000719">
    <property type="entry name" value="Prot_kinase_dom"/>
</dbReference>
<dbReference type="GO" id="GO:0005634">
    <property type="term" value="C:nucleus"/>
    <property type="evidence" value="ECO:0007669"/>
    <property type="project" value="TreeGrafter"/>
</dbReference>
<dbReference type="STRING" id="13370.A0A448YPD2"/>
<dbReference type="SUPFAM" id="SSF56112">
    <property type="entry name" value="Protein kinase-like (PK-like)"/>
    <property type="match status" value="1"/>
</dbReference>
<dbReference type="Pfam" id="PF00069">
    <property type="entry name" value="Pkinase"/>
    <property type="match status" value="1"/>
</dbReference>
<dbReference type="Gene3D" id="1.10.510.10">
    <property type="entry name" value="Transferase(Phosphotransferase) domain 1"/>
    <property type="match status" value="1"/>
</dbReference>
<evidence type="ECO:0000259" key="1">
    <source>
        <dbReference type="PROSITE" id="PS50011"/>
    </source>
</evidence>
<reference evidence="2 3" key="1">
    <citation type="submission" date="2018-12" db="EMBL/GenBank/DDBJ databases">
        <authorList>
            <person name="Tiukova I."/>
            <person name="Dainat J."/>
        </authorList>
    </citation>
    <scope>NUCLEOTIDE SEQUENCE [LARGE SCALE GENOMIC DNA]</scope>
</reference>
<dbReference type="InterPro" id="IPR011009">
    <property type="entry name" value="Kinase-like_dom_sf"/>
</dbReference>
<dbReference type="PANTHER" id="PTHR44167">
    <property type="entry name" value="OVARIAN-SPECIFIC SERINE/THREONINE-PROTEIN KINASE LOK-RELATED"/>
    <property type="match status" value="1"/>
</dbReference>
<name>A0A448YPD2_BRENA</name>
<dbReference type="GO" id="GO:0044773">
    <property type="term" value="P:mitotic DNA damage checkpoint signaling"/>
    <property type="evidence" value="ECO:0007669"/>
    <property type="project" value="TreeGrafter"/>
</dbReference>
<dbReference type="PANTHER" id="PTHR44167:SF30">
    <property type="entry name" value="PHOSPHORYLASE KINASE"/>
    <property type="match status" value="1"/>
</dbReference>
<feature type="domain" description="Protein kinase" evidence="1">
    <location>
        <begin position="41"/>
        <end position="348"/>
    </location>
</feature>
<dbReference type="AlphaFoldDB" id="A0A448YPD2"/>
<dbReference type="GO" id="GO:0004674">
    <property type="term" value="F:protein serine/threonine kinase activity"/>
    <property type="evidence" value="ECO:0007669"/>
    <property type="project" value="TreeGrafter"/>
</dbReference>
<proteinExistence type="predicted"/>
<sequence length="380" mass="43664">MTSMAQPWSDNDSLDDQLRDGFRTRDWGPVLKEVPRLGDHFKTDKVLDEGSGGTILKVKQAQGLRNYSLTYVVKRLIHAEEKSMETYRFDSINEYLALRKVGGDAKQSRVARTYGLLVDTDTQLLCILLDLYQNGDLLSLLAKIRRMKLKVSESFIDIAFLKVFSAVRYLHSKGIVHRDLKPENILIDSKGSLRVTDFGYAIDLDRLGDYDIDGEFLSSGTTSFKAPELFAYKEFGEKRVDLEAVNFTAIDVWSLGIFYYQLKTLSKPWMQATKEDATYREFCARYKEMGLESMDGYSIRKIISRDKHLDDGFRQIAKDESVEGMVKMLNPNSRHRVTLQKLFVTDWLIQTRLEWEKKMKANGKGVDEETLRLVEIKGAV</sequence>
<protein>
    <submittedName>
        <fullName evidence="2">DEKNAAC103752</fullName>
    </submittedName>
</protein>
<accession>A0A448YPD2</accession>
<gene>
    <name evidence="2" type="ORF">BRENAR_LOCUS3439</name>
</gene>
<organism evidence="2 3">
    <name type="scientific">Brettanomyces naardenensis</name>
    <name type="common">Yeast</name>
    <dbReference type="NCBI Taxonomy" id="13370"/>
    <lineage>
        <taxon>Eukaryota</taxon>
        <taxon>Fungi</taxon>
        <taxon>Dikarya</taxon>
        <taxon>Ascomycota</taxon>
        <taxon>Saccharomycotina</taxon>
        <taxon>Pichiomycetes</taxon>
        <taxon>Pichiales</taxon>
        <taxon>Pichiaceae</taxon>
        <taxon>Brettanomyces</taxon>
    </lineage>
</organism>
<evidence type="ECO:0000313" key="2">
    <source>
        <dbReference type="EMBL" id="VEU22708.1"/>
    </source>
</evidence>
<dbReference type="PROSITE" id="PS00108">
    <property type="entry name" value="PROTEIN_KINASE_ST"/>
    <property type="match status" value="1"/>
</dbReference>
<dbReference type="SMART" id="SM00220">
    <property type="entry name" value="S_TKc"/>
    <property type="match status" value="1"/>
</dbReference>
<keyword evidence="3" id="KW-1185">Reference proteome</keyword>
<dbReference type="Proteomes" id="UP000290900">
    <property type="component" value="Unassembled WGS sequence"/>
</dbReference>
<dbReference type="PROSITE" id="PS50011">
    <property type="entry name" value="PROTEIN_KINASE_DOM"/>
    <property type="match status" value="1"/>
</dbReference>
<dbReference type="OrthoDB" id="4062651at2759"/>
<evidence type="ECO:0000313" key="3">
    <source>
        <dbReference type="Proteomes" id="UP000290900"/>
    </source>
</evidence>
<dbReference type="GO" id="GO:0005524">
    <property type="term" value="F:ATP binding"/>
    <property type="evidence" value="ECO:0007669"/>
    <property type="project" value="InterPro"/>
</dbReference>
<dbReference type="EMBL" id="CAACVR010000024">
    <property type="protein sequence ID" value="VEU22708.1"/>
    <property type="molecule type" value="Genomic_DNA"/>
</dbReference>
<dbReference type="InterPro" id="IPR008271">
    <property type="entry name" value="Ser/Thr_kinase_AS"/>
</dbReference>
<dbReference type="InParanoid" id="A0A448YPD2"/>